<feature type="compositionally biased region" description="Polar residues" evidence="9">
    <location>
        <begin position="173"/>
        <end position="205"/>
    </location>
</feature>
<keyword evidence="7" id="KW-0862">Zinc</keyword>
<dbReference type="EC" id="2.3.2.27" evidence="2"/>
<evidence type="ECO:0000256" key="8">
    <source>
        <dbReference type="PROSITE-ProRule" id="PRU00175"/>
    </source>
</evidence>
<dbReference type="Proteomes" id="UP001058974">
    <property type="component" value="Chromosome 3"/>
</dbReference>
<dbReference type="PANTHER" id="PTHR46463:SF27">
    <property type="entry name" value="OS03G0788800 PROTEIN"/>
    <property type="match status" value="1"/>
</dbReference>
<dbReference type="SUPFAM" id="SSF57850">
    <property type="entry name" value="RING/U-box"/>
    <property type="match status" value="1"/>
</dbReference>
<dbReference type="Pfam" id="PF13639">
    <property type="entry name" value="zf-RING_2"/>
    <property type="match status" value="1"/>
</dbReference>
<organism evidence="11 12">
    <name type="scientific">Pisum sativum</name>
    <name type="common">Garden pea</name>
    <name type="synonym">Lathyrus oleraceus</name>
    <dbReference type="NCBI Taxonomy" id="3888"/>
    <lineage>
        <taxon>Eukaryota</taxon>
        <taxon>Viridiplantae</taxon>
        <taxon>Streptophyta</taxon>
        <taxon>Embryophyta</taxon>
        <taxon>Tracheophyta</taxon>
        <taxon>Spermatophyta</taxon>
        <taxon>Magnoliopsida</taxon>
        <taxon>eudicotyledons</taxon>
        <taxon>Gunneridae</taxon>
        <taxon>Pentapetalae</taxon>
        <taxon>rosids</taxon>
        <taxon>fabids</taxon>
        <taxon>Fabales</taxon>
        <taxon>Fabaceae</taxon>
        <taxon>Papilionoideae</taxon>
        <taxon>50 kb inversion clade</taxon>
        <taxon>NPAAA clade</taxon>
        <taxon>Hologalegina</taxon>
        <taxon>IRL clade</taxon>
        <taxon>Fabeae</taxon>
        <taxon>Lathyrus</taxon>
    </lineage>
</organism>
<evidence type="ECO:0000313" key="12">
    <source>
        <dbReference type="Proteomes" id="UP001058974"/>
    </source>
</evidence>
<dbReference type="EMBL" id="JAMSHJ010000003">
    <property type="protein sequence ID" value="KAI5425242.1"/>
    <property type="molecule type" value="Genomic_DNA"/>
</dbReference>
<dbReference type="GO" id="GO:0061630">
    <property type="term" value="F:ubiquitin protein ligase activity"/>
    <property type="evidence" value="ECO:0007669"/>
    <property type="project" value="UniProtKB-EC"/>
</dbReference>
<keyword evidence="3" id="KW-0808">Transferase</keyword>
<evidence type="ECO:0000313" key="11">
    <source>
        <dbReference type="EMBL" id="KAI5425242.1"/>
    </source>
</evidence>
<dbReference type="FunFam" id="3.30.40.10:FF:000705">
    <property type="entry name" value="E3 ubiquitin-protein ligase RHF2A isoform X1"/>
    <property type="match status" value="1"/>
</dbReference>
<evidence type="ECO:0000256" key="7">
    <source>
        <dbReference type="ARBA" id="ARBA00022833"/>
    </source>
</evidence>
<evidence type="ECO:0000256" key="5">
    <source>
        <dbReference type="ARBA" id="ARBA00022771"/>
    </source>
</evidence>
<evidence type="ECO:0000256" key="9">
    <source>
        <dbReference type="SAM" id="MobiDB-lite"/>
    </source>
</evidence>
<dbReference type="PROSITE" id="PS50089">
    <property type="entry name" value="ZF_RING_2"/>
    <property type="match status" value="1"/>
</dbReference>
<sequence length="312" mass="35393">MENKAENHMTSAAAFVEGGIQEYSDDACSICLEEFSDRDPSTVTVCRHEFHLQCVLEWCQRSSQCPMCWQPITLKDPIGQELFEGVEQERKWMNTPSRNVNTFHHPSIGNFGFQSLRMEERILQNLAIVASIERRHRLAQMEGMGIQQIDHDRSQFSLFSNQHAARDNPNAIHMSSQSTPITSNEDEPLQQTQQLQNESSSTSDTLRSRFNALSTRYKESISKGTRDWKERFFSRSCSMSELGLEARKKVNLGISSVSQSMKNRFVDTSFPNHMENSSMVKRSNNDHVEASGENSSCNNNTHAASSTSSHSN</sequence>
<feature type="domain" description="RING-type" evidence="10">
    <location>
        <begin position="28"/>
        <end position="68"/>
    </location>
</feature>
<proteinExistence type="predicted"/>
<evidence type="ECO:0000256" key="1">
    <source>
        <dbReference type="ARBA" id="ARBA00000900"/>
    </source>
</evidence>
<feature type="compositionally biased region" description="Low complexity" evidence="9">
    <location>
        <begin position="294"/>
        <end position="312"/>
    </location>
</feature>
<dbReference type="InterPro" id="IPR001841">
    <property type="entry name" value="Znf_RING"/>
</dbReference>
<dbReference type="GO" id="GO:0008270">
    <property type="term" value="F:zinc ion binding"/>
    <property type="evidence" value="ECO:0007669"/>
    <property type="project" value="UniProtKB-KW"/>
</dbReference>
<evidence type="ECO:0000256" key="3">
    <source>
        <dbReference type="ARBA" id="ARBA00022679"/>
    </source>
</evidence>
<gene>
    <name evidence="11" type="ORF">KIW84_031156</name>
</gene>
<comment type="catalytic activity">
    <reaction evidence="1">
        <text>S-ubiquitinyl-[E2 ubiquitin-conjugating enzyme]-L-cysteine + [acceptor protein]-L-lysine = [E2 ubiquitin-conjugating enzyme]-L-cysteine + N(6)-ubiquitinyl-[acceptor protein]-L-lysine.</text>
        <dbReference type="EC" id="2.3.2.27"/>
    </reaction>
</comment>
<name>A0A9D5AUW4_PEA</name>
<keyword evidence="12" id="KW-1185">Reference proteome</keyword>
<keyword evidence="5 8" id="KW-0863">Zinc-finger</keyword>
<evidence type="ECO:0000256" key="6">
    <source>
        <dbReference type="ARBA" id="ARBA00022786"/>
    </source>
</evidence>
<evidence type="ECO:0000256" key="2">
    <source>
        <dbReference type="ARBA" id="ARBA00012483"/>
    </source>
</evidence>
<dbReference type="Gramene" id="Psat03G0115600-T1">
    <property type="protein sequence ID" value="KAI5425242.1"/>
    <property type="gene ID" value="KIW84_031156"/>
</dbReference>
<dbReference type="Gene3D" id="3.30.40.10">
    <property type="entry name" value="Zinc/RING finger domain, C3HC4 (zinc finger)"/>
    <property type="match status" value="1"/>
</dbReference>
<dbReference type="SMART" id="SM00184">
    <property type="entry name" value="RING"/>
    <property type="match status" value="1"/>
</dbReference>
<feature type="region of interest" description="Disordered" evidence="9">
    <location>
        <begin position="286"/>
        <end position="312"/>
    </location>
</feature>
<evidence type="ECO:0000256" key="4">
    <source>
        <dbReference type="ARBA" id="ARBA00022723"/>
    </source>
</evidence>
<dbReference type="InterPro" id="IPR013083">
    <property type="entry name" value="Znf_RING/FYVE/PHD"/>
</dbReference>
<reference evidence="11 12" key="1">
    <citation type="journal article" date="2022" name="Nat. Genet.">
        <title>Improved pea reference genome and pan-genome highlight genomic features and evolutionary characteristics.</title>
        <authorList>
            <person name="Yang T."/>
            <person name="Liu R."/>
            <person name="Luo Y."/>
            <person name="Hu S."/>
            <person name="Wang D."/>
            <person name="Wang C."/>
            <person name="Pandey M.K."/>
            <person name="Ge S."/>
            <person name="Xu Q."/>
            <person name="Li N."/>
            <person name="Li G."/>
            <person name="Huang Y."/>
            <person name="Saxena R.K."/>
            <person name="Ji Y."/>
            <person name="Li M."/>
            <person name="Yan X."/>
            <person name="He Y."/>
            <person name="Liu Y."/>
            <person name="Wang X."/>
            <person name="Xiang C."/>
            <person name="Varshney R.K."/>
            <person name="Ding H."/>
            <person name="Gao S."/>
            <person name="Zong X."/>
        </authorList>
    </citation>
    <scope>NUCLEOTIDE SEQUENCE [LARGE SCALE GENOMIC DNA]</scope>
    <source>
        <strain evidence="11 12">cv. Zhongwan 6</strain>
    </source>
</reference>
<comment type="caution">
    <text evidence="11">The sequence shown here is derived from an EMBL/GenBank/DDBJ whole genome shotgun (WGS) entry which is preliminary data.</text>
</comment>
<keyword evidence="6" id="KW-0833">Ubl conjugation pathway</keyword>
<feature type="region of interest" description="Disordered" evidence="9">
    <location>
        <begin position="166"/>
        <end position="207"/>
    </location>
</feature>
<protein>
    <recommendedName>
        <fullName evidence="2">RING-type E3 ubiquitin transferase</fullName>
        <ecNumber evidence="2">2.3.2.27</ecNumber>
    </recommendedName>
</protein>
<dbReference type="AlphaFoldDB" id="A0A9D5AUW4"/>
<accession>A0A9D5AUW4</accession>
<keyword evidence="4" id="KW-0479">Metal-binding</keyword>
<evidence type="ECO:0000259" key="10">
    <source>
        <dbReference type="PROSITE" id="PS50089"/>
    </source>
</evidence>
<dbReference type="PANTHER" id="PTHR46463">
    <property type="entry name" value="ZINC FINGER, RING/FYVE/PHD-TYPE"/>
    <property type="match status" value="1"/>
</dbReference>